<evidence type="ECO:0000313" key="2">
    <source>
        <dbReference type="Proteomes" id="UP001162087"/>
    </source>
</evidence>
<dbReference type="Pfam" id="PF12634">
    <property type="entry name" value="Inp1"/>
    <property type="match status" value="1"/>
</dbReference>
<keyword evidence="2" id="KW-1185">Reference proteome</keyword>
<reference evidence="1" key="1">
    <citation type="submission" date="2022-10" db="EMBL/GenBank/DDBJ databases">
        <authorList>
            <person name="Byrne P K."/>
        </authorList>
    </citation>
    <scope>NUCLEOTIDE SEQUENCE</scope>
    <source>
        <strain evidence="1">IFO1802</strain>
    </source>
</reference>
<gene>
    <name evidence="1" type="primary">SKDI13G3340</name>
    <name evidence="1" type="ORF">SKDI_13G3340</name>
</gene>
<proteinExistence type="predicted"/>
<organism evidence="1 2">
    <name type="scientific">Saccharomyces kudriavzevii (strain ATCC MYA-4449 / AS 2.2408 / CBS 8840 / NBRC 1802 / NCYC 2889)</name>
    <name type="common">Yeast</name>
    <dbReference type="NCBI Taxonomy" id="226230"/>
    <lineage>
        <taxon>Eukaryota</taxon>
        <taxon>Fungi</taxon>
        <taxon>Dikarya</taxon>
        <taxon>Ascomycota</taxon>
        <taxon>Saccharomycotina</taxon>
        <taxon>Saccharomycetes</taxon>
        <taxon>Saccharomycetales</taxon>
        <taxon>Saccharomycetaceae</taxon>
        <taxon>Saccharomyces</taxon>
    </lineage>
</organism>
<sequence length="409" mass="46101">MGLAKSETKKNSLRSTTKQEKKPQSTFQSLKQSLKLSNNKKLKQNTVQPSNDASKHVKQKKNSLSSKNSEVQRKRISTQRFSLFTYGNVQVMNSFFLIHGDPQSSSNHIRRSSQISANDIPEASRGSFNDTQSQDSQNTIKMKPTSLMAKGPIEIYQICTGFDKLKDNITSVQKLSKASSHDGHVVNYLSIGRHGDIVHPVLPKLQITRLNGTGLKYIISFYNPERYWEIEFLPLPNQTRLELEESAKAFENVVGKICQFSHINEEHTIGNNESLSDKFAALPTSYIETPNIEISDDDDELNYLLDEKDEYSCTDNSFSVVSSACSVPNAKFPCSKGSTDTASISINEAFRNAIRRTAPALNIPIMAPNIHLKKQNKRYSSYSFIDSSVYLPDRHRRFERRSISGFGDL</sequence>
<accession>A0AA35NLN9</accession>
<dbReference type="GO" id="GO:0005780">
    <property type="term" value="C:extrinsic component of intraperoxisomal membrane"/>
    <property type="evidence" value="ECO:0007669"/>
    <property type="project" value="InterPro"/>
</dbReference>
<dbReference type="EMBL" id="OX365908">
    <property type="protein sequence ID" value="CAI4048664.1"/>
    <property type="molecule type" value="Genomic_DNA"/>
</dbReference>
<dbReference type="GO" id="GO:0045033">
    <property type="term" value="P:peroxisome inheritance"/>
    <property type="evidence" value="ECO:0007669"/>
    <property type="project" value="InterPro"/>
</dbReference>
<dbReference type="Proteomes" id="UP001162087">
    <property type="component" value="Chromosome 13"/>
</dbReference>
<dbReference type="OrthoDB" id="4068391at2759"/>
<evidence type="ECO:0000313" key="1">
    <source>
        <dbReference type="EMBL" id="CAI4048664.1"/>
    </source>
</evidence>
<name>A0AA35NLN9_SACK1</name>
<protein>
    <submittedName>
        <fullName evidence="1">Uncharacterized protein</fullName>
    </submittedName>
</protein>
<dbReference type="InterPro" id="IPR024758">
    <property type="entry name" value="Inp1"/>
</dbReference>
<dbReference type="PRINTS" id="PR02103">
    <property type="entry name" value="INPROXISOME1"/>
</dbReference>